<evidence type="ECO:0000313" key="5">
    <source>
        <dbReference type="Proteomes" id="UP001431209"/>
    </source>
</evidence>
<keyword evidence="1" id="KW-0175">Coiled coil</keyword>
<proteinExistence type="predicted"/>
<feature type="compositionally biased region" description="Low complexity" evidence="2">
    <location>
        <begin position="179"/>
        <end position="191"/>
    </location>
</feature>
<dbReference type="PANTHER" id="PTHR14336:SF8">
    <property type="entry name" value="PROTEIN OPY1"/>
    <property type="match status" value="1"/>
</dbReference>
<dbReference type="Pfam" id="PF00169">
    <property type="entry name" value="PH"/>
    <property type="match status" value="1"/>
</dbReference>
<feature type="coiled-coil region" evidence="1">
    <location>
        <begin position="258"/>
        <end position="306"/>
    </location>
</feature>
<evidence type="ECO:0000256" key="2">
    <source>
        <dbReference type="SAM" id="MobiDB-lite"/>
    </source>
</evidence>
<dbReference type="SMART" id="SM00233">
    <property type="entry name" value="PH"/>
    <property type="match status" value="1"/>
</dbReference>
<gene>
    <name evidence="4" type="ORF">AKO1_004609</name>
</gene>
<evidence type="ECO:0000256" key="1">
    <source>
        <dbReference type="SAM" id="Coils"/>
    </source>
</evidence>
<comment type="caution">
    <text evidence="4">The sequence shown here is derived from an EMBL/GenBank/DDBJ whole genome shotgun (WGS) entry which is preliminary data.</text>
</comment>
<dbReference type="FunFam" id="2.30.29.30:FF:000286">
    <property type="entry name" value="PH-protein kinase domain containing protein"/>
    <property type="match status" value="1"/>
</dbReference>
<protein>
    <submittedName>
        <fullName evidence="4">Sterol 3-beta-glucosyltransferase</fullName>
    </submittedName>
</protein>
<name>A0AAW2Z2J5_9EUKA</name>
<dbReference type="SUPFAM" id="SSF50729">
    <property type="entry name" value="PH domain-like"/>
    <property type="match status" value="1"/>
</dbReference>
<dbReference type="Gene3D" id="2.30.29.30">
    <property type="entry name" value="Pleckstrin-homology domain (PH domain)/Phosphotyrosine-binding domain (PTB)"/>
    <property type="match status" value="1"/>
</dbReference>
<feature type="region of interest" description="Disordered" evidence="2">
    <location>
        <begin position="154"/>
        <end position="197"/>
    </location>
</feature>
<sequence>MIDSSFRSLGVSTKDNVAKTGYLVKRGQNYKTWKKRWFRLHSEGILSYHKDAIDVYHPLGLIYLSEAFIENHDPFEKMDNILVVRVDGKRYMLSAESPEERESWMKALQNVIKRNSAQTSTKPESATARDLAQTKQMVERLLELMSVMEDGLGNTMTHSEESEEDDEGDDTSSSDDEGGSPSSRGRSFSLSTIKQHKREHICDPAQRFMMIINDVENIRSDMKAILQHVTNANNNAAHTEANSDKNQSDDSTTLIQMNHDLKEQLDKANAQIEAYETKIDEQNIHKNVLIKEVKNLRLQVERLKVKEQ</sequence>
<reference evidence="4 5" key="1">
    <citation type="submission" date="2024-03" db="EMBL/GenBank/DDBJ databases">
        <title>The Acrasis kona genome and developmental transcriptomes reveal deep origins of eukaryotic multicellular pathways.</title>
        <authorList>
            <person name="Sheikh S."/>
            <person name="Fu C.-J."/>
            <person name="Brown M.W."/>
            <person name="Baldauf S.L."/>
        </authorList>
    </citation>
    <scope>NUCLEOTIDE SEQUENCE [LARGE SCALE GENOMIC DNA]</scope>
    <source>
        <strain evidence="4 5">ATCC MYA-3509</strain>
    </source>
</reference>
<dbReference type="InterPro" id="IPR001849">
    <property type="entry name" value="PH_domain"/>
</dbReference>
<dbReference type="EMBL" id="JAOPGA020001010">
    <property type="protein sequence ID" value="KAL0484016.1"/>
    <property type="molecule type" value="Genomic_DNA"/>
</dbReference>
<keyword evidence="5" id="KW-1185">Reference proteome</keyword>
<dbReference type="PROSITE" id="PS50003">
    <property type="entry name" value="PH_DOMAIN"/>
    <property type="match status" value="1"/>
</dbReference>
<dbReference type="InterPro" id="IPR011993">
    <property type="entry name" value="PH-like_dom_sf"/>
</dbReference>
<evidence type="ECO:0000259" key="3">
    <source>
        <dbReference type="PROSITE" id="PS50003"/>
    </source>
</evidence>
<dbReference type="Proteomes" id="UP001431209">
    <property type="component" value="Unassembled WGS sequence"/>
</dbReference>
<evidence type="ECO:0000313" key="4">
    <source>
        <dbReference type="EMBL" id="KAL0484016.1"/>
    </source>
</evidence>
<accession>A0AAW2Z2J5</accession>
<feature type="domain" description="PH" evidence="3">
    <location>
        <begin position="16"/>
        <end position="113"/>
    </location>
</feature>
<dbReference type="AlphaFoldDB" id="A0AAW2Z2J5"/>
<dbReference type="InterPro" id="IPR051707">
    <property type="entry name" value="PI-Interact_SigTrans_Reg"/>
</dbReference>
<dbReference type="PANTHER" id="PTHR14336">
    <property type="entry name" value="TANDEM PH DOMAIN CONTAINING PROTEIN"/>
    <property type="match status" value="1"/>
</dbReference>
<organism evidence="4 5">
    <name type="scientific">Acrasis kona</name>
    <dbReference type="NCBI Taxonomy" id="1008807"/>
    <lineage>
        <taxon>Eukaryota</taxon>
        <taxon>Discoba</taxon>
        <taxon>Heterolobosea</taxon>
        <taxon>Tetramitia</taxon>
        <taxon>Eutetramitia</taxon>
        <taxon>Acrasidae</taxon>
        <taxon>Acrasis</taxon>
    </lineage>
</organism>
<feature type="compositionally biased region" description="Acidic residues" evidence="2">
    <location>
        <begin position="161"/>
        <end position="178"/>
    </location>
</feature>